<proteinExistence type="predicted"/>
<evidence type="ECO:0000313" key="1">
    <source>
        <dbReference type="EMBL" id="GFM95134.1"/>
    </source>
</evidence>
<dbReference type="AlphaFoldDB" id="A0A6L2ZKZ0"/>
<protein>
    <submittedName>
        <fullName evidence="1">Uncharacterized protein</fullName>
    </submittedName>
</protein>
<comment type="caution">
    <text evidence="1">The sequence shown here is derived from an EMBL/GenBank/DDBJ whole genome shotgun (WGS) entry which is preliminary data.</text>
</comment>
<sequence length="316" mass="34688">MATTYPVTCSLGHAPAVMETAAMFQSHIHSEHPGSDPVSVRASATGAGTGTTTSFAAPLLTGAYAKWGITRNALMAVRPEDVSDPLELTQSGFVDFLGVYGQQQQPPIDPDLAAFAIEFFLYVLNTTASEESQQAGLFKLRDKASGGVARVSWSSLFSSAGEHYQKQSTLFTPRKLMRTFEELFWDMWLDPKITALDRVRSRGTKLSNEFLLPSGLPPKAYVVVPQLFTTHLTEEERRCRDLHMSTVEKIARSDQQPTYHGLDREGSHLAREANKSQIRNNFGVGHESRPVDGGAKFLEGLYGKGAKVYEKMAGGK</sequence>
<name>A0A6L2ZKZ0_9ZZZZ</name>
<reference evidence="1" key="1">
    <citation type="submission" date="2020-05" db="EMBL/GenBank/DDBJ databases">
        <title>Diverged and active partitiviruses in Lichen.</title>
        <authorList>
            <person name="Urayama S."/>
            <person name="Doi N."/>
            <person name="Kondo F."/>
            <person name="Chiba Y."/>
            <person name="Takaki Y."/>
            <person name="Hirai M."/>
            <person name="Minegishi Y."/>
            <person name="Hagiwara D."/>
            <person name="Nunoura T."/>
        </authorList>
    </citation>
    <scope>NUCLEOTIDE SEQUENCE</scope>
</reference>
<accession>A0A6L2ZKZ0</accession>
<gene>
    <name evidence="1" type="ORF">MMARV_C015P4</name>
</gene>
<dbReference type="EMBL" id="BLWB01000015">
    <property type="protein sequence ID" value="GFM95134.1"/>
    <property type="molecule type" value="Genomic_RNA"/>
</dbReference>
<organism evidence="1">
    <name type="scientific">viral metagenome</name>
    <dbReference type="NCBI Taxonomy" id="1070528"/>
    <lineage>
        <taxon>unclassified sequences</taxon>
        <taxon>metagenomes</taxon>
        <taxon>organismal metagenomes</taxon>
    </lineage>
</organism>